<dbReference type="Proteomes" id="UP000266673">
    <property type="component" value="Unassembled WGS sequence"/>
</dbReference>
<accession>A0A397UFD3</accession>
<name>A0A397UFD3_9GLOM</name>
<gene>
    <name evidence="2" type="ORF">C2G38_2112739</name>
</gene>
<keyword evidence="1" id="KW-0472">Membrane</keyword>
<dbReference type="AlphaFoldDB" id="A0A397UFD3"/>
<reference evidence="2 3" key="1">
    <citation type="submission" date="2018-06" db="EMBL/GenBank/DDBJ databases">
        <title>Comparative genomics reveals the genomic features of Rhizophagus irregularis, R. cerebriforme, R. diaphanum and Gigaspora rosea, and their symbiotic lifestyle signature.</title>
        <authorList>
            <person name="Morin E."/>
            <person name="San Clemente H."/>
            <person name="Chen E.C.H."/>
            <person name="De La Providencia I."/>
            <person name="Hainaut M."/>
            <person name="Kuo A."/>
            <person name="Kohler A."/>
            <person name="Murat C."/>
            <person name="Tang N."/>
            <person name="Roy S."/>
            <person name="Loubradou J."/>
            <person name="Henrissat B."/>
            <person name="Grigoriev I.V."/>
            <person name="Corradi N."/>
            <person name="Roux C."/>
            <person name="Martin F.M."/>
        </authorList>
    </citation>
    <scope>NUCLEOTIDE SEQUENCE [LARGE SCALE GENOMIC DNA]</scope>
    <source>
        <strain evidence="2 3">DAOM 194757</strain>
    </source>
</reference>
<feature type="transmembrane region" description="Helical" evidence="1">
    <location>
        <begin position="139"/>
        <end position="159"/>
    </location>
</feature>
<keyword evidence="3" id="KW-1185">Reference proteome</keyword>
<evidence type="ECO:0000313" key="3">
    <source>
        <dbReference type="Proteomes" id="UP000266673"/>
    </source>
</evidence>
<protein>
    <submittedName>
        <fullName evidence="2">Uncharacterized protein</fullName>
    </submittedName>
</protein>
<feature type="transmembrane region" description="Helical" evidence="1">
    <location>
        <begin position="54"/>
        <end position="71"/>
    </location>
</feature>
<proteinExistence type="predicted"/>
<evidence type="ECO:0000256" key="1">
    <source>
        <dbReference type="SAM" id="Phobius"/>
    </source>
</evidence>
<dbReference type="EMBL" id="QKWP01001600">
    <property type="protein sequence ID" value="RIB07787.1"/>
    <property type="molecule type" value="Genomic_DNA"/>
</dbReference>
<dbReference type="OrthoDB" id="2408529at2759"/>
<keyword evidence="1" id="KW-0812">Transmembrane</keyword>
<feature type="transmembrane region" description="Helical" evidence="1">
    <location>
        <begin position="91"/>
        <end position="108"/>
    </location>
</feature>
<organism evidence="2 3">
    <name type="scientific">Gigaspora rosea</name>
    <dbReference type="NCBI Taxonomy" id="44941"/>
    <lineage>
        <taxon>Eukaryota</taxon>
        <taxon>Fungi</taxon>
        <taxon>Fungi incertae sedis</taxon>
        <taxon>Mucoromycota</taxon>
        <taxon>Glomeromycotina</taxon>
        <taxon>Glomeromycetes</taxon>
        <taxon>Diversisporales</taxon>
        <taxon>Gigasporaceae</taxon>
        <taxon>Gigaspora</taxon>
    </lineage>
</organism>
<comment type="caution">
    <text evidence="2">The sequence shown here is derived from an EMBL/GenBank/DDBJ whole genome shotgun (WGS) entry which is preliminary data.</text>
</comment>
<sequence length="183" mass="21916">MYQYCKNFFKFLLGLILFIPLILLCFGCPALEILKIIFFLQTYGDLQLNLPLELIYLFIALCGPVLLFILIIRRCCFNWCVFTHECLQQILMWLLLFWIAYSLIYTNFTWNELGNIPLLCPPRYDYTTLEIKQACEVRAANLFCQWIFLLVMIFWTALLREGYISEYLDIGKKLTYYDESYDY</sequence>
<evidence type="ECO:0000313" key="2">
    <source>
        <dbReference type="EMBL" id="RIB07787.1"/>
    </source>
</evidence>
<keyword evidence="1" id="KW-1133">Transmembrane helix</keyword>